<evidence type="ECO:0000256" key="1">
    <source>
        <dbReference type="SAM" id="Phobius"/>
    </source>
</evidence>
<comment type="caution">
    <text evidence="3">The sequence shown here is derived from an EMBL/GenBank/DDBJ whole genome shotgun (WGS) entry which is preliminary data.</text>
</comment>
<organism evidence="3 4">
    <name type="scientific">Neobacillus ginsengisoli</name>
    <dbReference type="NCBI Taxonomy" id="904295"/>
    <lineage>
        <taxon>Bacteria</taxon>
        <taxon>Bacillati</taxon>
        <taxon>Bacillota</taxon>
        <taxon>Bacilli</taxon>
        <taxon>Bacillales</taxon>
        <taxon>Bacillaceae</taxon>
        <taxon>Neobacillus</taxon>
    </lineage>
</organism>
<keyword evidence="1" id="KW-0472">Membrane</keyword>
<feature type="domain" description="EfeO-type cupredoxin-like" evidence="2">
    <location>
        <begin position="209"/>
        <end position="295"/>
    </location>
</feature>
<keyword evidence="1" id="KW-1133">Transmembrane helix</keyword>
<dbReference type="InterPro" id="IPR028096">
    <property type="entry name" value="EfeO_Cupredoxin"/>
</dbReference>
<reference evidence="3 4" key="1">
    <citation type="submission" date="2023-07" db="EMBL/GenBank/DDBJ databases">
        <title>Genomic Encyclopedia of Type Strains, Phase IV (KMG-IV): sequencing the most valuable type-strain genomes for metagenomic binning, comparative biology and taxonomic classification.</title>
        <authorList>
            <person name="Goeker M."/>
        </authorList>
    </citation>
    <scope>NUCLEOTIDE SEQUENCE [LARGE SCALE GENOMIC DNA]</scope>
    <source>
        <strain evidence="3 4">DSM 27594</strain>
    </source>
</reference>
<feature type="transmembrane region" description="Helical" evidence="1">
    <location>
        <begin position="6"/>
        <end position="23"/>
    </location>
</feature>
<feature type="transmembrane region" description="Helical" evidence="1">
    <location>
        <begin position="61"/>
        <end position="80"/>
    </location>
</feature>
<dbReference type="Gene3D" id="2.60.40.420">
    <property type="entry name" value="Cupredoxins - blue copper proteins"/>
    <property type="match status" value="1"/>
</dbReference>
<dbReference type="SUPFAM" id="SSF49503">
    <property type="entry name" value="Cupredoxins"/>
    <property type="match status" value="1"/>
</dbReference>
<dbReference type="InterPro" id="IPR008972">
    <property type="entry name" value="Cupredoxin"/>
</dbReference>
<protein>
    <submittedName>
        <fullName evidence="3">Heme/copper-type cytochrome/quinol oxidase subunit 2</fullName>
    </submittedName>
</protein>
<feature type="transmembrane region" description="Helical" evidence="1">
    <location>
        <begin position="117"/>
        <end position="138"/>
    </location>
</feature>
<feature type="transmembrane region" description="Helical" evidence="1">
    <location>
        <begin position="92"/>
        <end position="111"/>
    </location>
</feature>
<dbReference type="Proteomes" id="UP001224122">
    <property type="component" value="Unassembled WGS sequence"/>
</dbReference>
<keyword evidence="4" id="KW-1185">Reference proteome</keyword>
<dbReference type="EMBL" id="JAUSTW010000004">
    <property type="protein sequence ID" value="MDQ0199729.1"/>
    <property type="molecule type" value="Genomic_DNA"/>
</dbReference>
<evidence type="ECO:0000313" key="3">
    <source>
        <dbReference type="EMBL" id="MDQ0199729.1"/>
    </source>
</evidence>
<keyword evidence="1" id="KW-0812">Transmembrane</keyword>
<gene>
    <name evidence="3" type="ORF">J2S10_002911</name>
</gene>
<evidence type="ECO:0000259" key="2">
    <source>
        <dbReference type="Pfam" id="PF13473"/>
    </source>
</evidence>
<evidence type="ECO:0000313" key="4">
    <source>
        <dbReference type="Proteomes" id="UP001224122"/>
    </source>
</evidence>
<dbReference type="RefSeq" id="WP_307408922.1">
    <property type="nucleotide sequence ID" value="NZ_JAUSTW010000004.1"/>
</dbReference>
<proteinExistence type="predicted"/>
<sequence>MNILSIISIAVVALMTGASLFLVHKDKNKFSRMSGMMVAMAVAMMAGLLSGYIIGVSSGDMFLSSGLSLIIGFIIGFIAGQPIGIMAILDGAIAGLMSGLMGAMLGVMLQIENPSVMLGILLGLYVIIQGLVILFIFVETNEKITLDTQAISPFAILSAGVVLVTLFLFLYSSDIVKIPGNTASAEAPTGQNTSNPSTVKTEIDVTKVSSPKIKMEVTQTGYSPNVIRVKKGVPIELQIENPLENSCLSTFTMPEFNINNVNLKVGTTNLSFTPDKTGEYTFSCGMGMFKGTVIVE</sequence>
<name>A0ABT9XVX5_9BACI</name>
<feature type="transmembrane region" description="Helical" evidence="1">
    <location>
        <begin position="35"/>
        <end position="55"/>
    </location>
</feature>
<dbReference type="Pfam" id="PF13473">
    <property type="entry name" value="Cupredoxin_1"/>
    <property type="match status" value="1"/>
</dbReference>
<accession>A0ABT9XVX5</accession>
<feature type="transmembrane region" description="Helical" evidence="1">
    <location>
        <begin position="150"/>
        <end position="171"/>
    </location>
</feature>